<dbReference type="GO" id="GO:0032790">
    <property type="term" value="P:ribosome disassembly"/>
    <property type="evidence" value="ECO:0007669"/>
    <property type="project" value="TreeGrafter"/>
</dbReference>
<dbReference type="Pfam" id="PF26356">
    <property type="entry name" value="Pelota_N"/>
    <property type="match status" value="1"/>
</dbReference>
<dbReference type="Pfam" id="PF03465">
    <property type="entry name" value="eRF1_3"/>
    <property type="match status" value="1"/>
</dbReference>
<evidence type="ECO:0000256" key="2">
    <source>
        <dbReference type="ARBA" id="ARBA00004496"/>
    </source>
</evidence>
<dbReference type="NCBIfam" id="TIGR00111">
    <property type="entry name" value="pelota"/>
    <property type="match status" value="1"/>
</dbReference>
<dbReference type="InterPro" id="IPR005142">
    <property type="entry name" value="eRF1_3"/>
</dbReference>
<dbReference type="FunFam" id="3.30.1330.30:FF:000008">
    <property type="entry name" value="Protein pelota homolog"/>
    <property type="match status" value="1"/>
</dbReference>
<evidence type="ECO:0000256" key="1">
    <source>
        <dbReference type="ARBA" id="ARBA00001968"/>
    </source>
</evidence>
<evidence type="ECO:0000256" key="3">
    <source>
        <dbReference type="ARBA" id="ARBA00009504"/>
    </source>
</evidence>
<dbReference type="Proteomes" id="UP000008141">
    <property type="component" value="Unassembled WGS sequence"/>
</dbReference>
<dbReference type="InterPro" id="IPR004405">
    <property type="entry name" value="TF_pelota"/>
</dbReference>
<dbReference type="PANTHER" id="PTHR10853:SF0">
    <property type="entry name" value="PROTEIN PELOTA HOMOLOG"/>
    <property type="match status" value="1"/>
</dbReference>
<proteinExistence type="inferred from homology"/>
<comment type="cofactor">
    <cofactor evidence="1 6">
        <name>a divalent metal cation</name>
        <dbReference type="ChEBI" id="CHEBI:60240"/>
    </cofactor>
</comment>
<keyword evidence="5 6" id="KW-0479">Metal-binding</keyword>
<dbReference type="PANTHER" id="PTHR10853">
    <property type="entry name" value="PELOTA"/>
    <property type="match status" value="1"/>
</dbReference>
<dbReference type="OMA" id="DDLWHLK"/>
<dbReference type="GO" id="GO:0070481">
    <property type="term" value="P:nuclear-transcribed mRNA catabolic process, non-stop decay"/>
    <property type="evidence" value="ECO:0007669"/>
    <property type="project" value="InterPro"/>
</dbReference>
<comment type="similarity">
    <text evidence="3 6">Belongs to the eukaryotic release factor 1 family. Pelota subfamily.</text>
</comment>
<dbReference type="FunCoup" id="E1Z3E1">
    <property type="interactions" value="1556"/>
</dbReference>
<reference evidence="8 9" key="1">
    <citation type="journal article" date="2010" name="Plant Cell">
        <title>The Chlorella variabilis NC64A genome reveals adaptation to photosymbiosis, coevolution with viruses, and cryptic sex.</title>
        <authorList>
            <person name="Blanc G."/>
            <person name="Duncan G."/>
            <person name="Agarkova I."/>
            <person name="Borodovsky M."/>
            <person name="Gurnon J."/>
            <person name="Kuo A."/>
            <person name="Lindquist E."/>
            <person name="Lucas S."/>
            <person name="Pangilinan J."/>
            <person name="Polle J."/>
            <person name="Salamov A."/>
            <person name="Terry A."/>
            <person name="Yamada T."/>
            <person name="Dunigan D.D."/>
            <person name="Grigoriev I.V."/>
            <person name="Claverie J.M."/>
            <person name="Van Etten J.L."/>
        </authorList>
    </citation>
    <scope>NUCLEOTIDE SEQUENCE [LARGE SCALE GENOMIC DNA]</scope>
    <source>
        <strain evidence="8 9">NC64A</strain>
    </source>
</reference>
<dbReference type="SUPFAM" id="SSF55315">
    <property type="entry name" value="L30e-like"/>
    <property type="match status" value="1"/>
</dbReference>
<dbReference type="Gene3D" id="3.30.1330.30">
    <property type="match status" value="1"/>
</dbReference>
<evidence type="ECO:0000313" key="9">
    <source>
        <dbReference type="Proteomes" id="UP000008141"/>
    </source>
</evidence>
<dbReference type="GO" id="GO:0070966">
    <property type="term" value="P:nuclear-transcribed mRNA catabolic process, no-go decay"/>
    <property type="evidence" value="ECO:0007669"/>
    <property type="project" value="InterPro"/>
</dbReference>
<keyword evidence="4 6" id="KW-0963">Cytoplasm</keyword>
<evidence type="ECO:0000256" key="6">
    <source>
        <dbReference type="RuleBase" id="RU362019"/>
    </source>
</evidence>
<dbReference type="Pfam" id="PF03464">
    <property type="entry name" value="eRF1_2"/>
    <property type="match status" value="1"/>
</dbReference>
<dbReference type="AlphaFoldDB" id="E1Z3E1"/>
<evidence type="ECO:0000256" key="5">
    <source>
        <dbReference type="ARBA" id="ARBA00022723"/>
    </source>
</evidence>
<comment type="function">
    <text evidence="6">Component of the Pelota-HBS1L complex, a complex that recognizes stalled ribosomes and triggers the No-Go Decay (NGD) pathway. In the Pelota-HBS1L complex, pelo recognizes ribosomes stalled at the 3' end of an mRNA and engages stalled ribosomes by destabilizing mRNA in the mRNA channel.</text>
</comment>
<dbReference type="InParanoid" id="E1Z3E1"/>
<dbReference type="GO" id="GO:0005737">
    <property type="term" value="C:cytoplasm"/>
    <property type="evidence" value="ECO:0007669"/>
    <property type="project" value="UniProtKB-SubCell"/>
</dbReference>
<gene>
    <name evidence="8" type="ORF">CHLNCDRAFT_29371</name>
</gene>
<evidence type="ECO:0000256" key="4">
    <source>
        <dbReference type="ARBA" id="ARBA00022490"/>
    </source>
</evidence>
<organism evidence="9">
    <name type="scientific">Chlorella variabilis</name>
    <name type="common">Green alga</name>
    <dbReference type="NCBI Taxonomy" id="554065"/>
    <lineage>
        <taxon>Eukaryota</taxon>
        <taxon>Viridiplantae</taxon>
        <taxon>Chlorophyta</taxon>
        <taxon>core chlorophytes</taxon>
        <taxon>Trebouxiophyceae</taxon>
        <taxon>Chlorellales</taxon>
        <taxon>Chlorellaceae</taxon>
        <taxon>Chlorella clade</taxon>
        <taxon>Chlorella</taxon>
    </lineage>
</organism>
<dbReference type="Gene3D" id="3.30.420.60">
    <property type="entry name" value="eRF1 domain 2"/>
    <property type="match status" value="1"/>
</dbReference>
<dbReference type="InterPro" id="IPR042226">
    <property type="entry name" value="eFR1_2_sf"/>
</dbReference>
<dbReference type="FunFam" id="2.30.30.870:FF:000001">
    <property type="entry name" value="Protein pelota homolog"/>
    <property type="match status" value="1"/>
</dbReference>
<dbReference type="InterPro" id="IPR038069">
    <property type="entry name" value="Pelota/DOM34_N"/>
</dbReference>
<dbReference type="GO" id="GO:0071025">
    <property type="term" value="P:RNA surveillance"/>
    <property type="evidence" value="ECO:0007669"/>
    <property type="project" value="InterPro"/>
</dbReference>
<dbReference type="GeneID" id="17359543"/>
<dbReference type="InterPro" id="IPR029064">
    <property type="entry name" value="Ribosomal_eL30-like_sf"/>
</dbReference>
<dbReference type="STRING" id="554065.E1Z3E1"/>
<comment type="subcellular location">
    <subcellularLocation>
        <location evidence="2 6">Cytoplasm</location>
    </subcellularLocation>
</comment>
<dbReference type="InterPro" id="IPR005141">
    <property type="entry name" value="eRF1_2"/>
</dbReference>
<keyword evidence="9" id="KW-1185">Reference proteome</keyword>
<protein>
    <recommendedName>
        <fullName evidence="6">Protein pelota homolog</fullName>
    </recommendedName>
</protein>
<dbReference type="SUPFAM" id="SSF53137">
    <property type="entry name" value="Translational machinery components"/>
    <property type="match status" value="1"/>
</dbReference>
<dbReference type="SMART" id="SM01194">
    <property type="entry name" value="eRF1_1"/>
    <property type="match status" value="1"/>
</dbReference>
<evidence type="ECO:0000259" key="7">
    <source>
        <dbReference type="SMART" id="SM01194"/>
    </source>
</evidence>
<evidence type="ECO:0000313" key="8">
    <source>
        <dbReference type="EMBL" id="EFN59828.1"/>
    </source>
</evidence>
<dbReference type="RefSeq" id="XP_005851930.1">
    <property type="nucleotide sequence ID" value="XM_005851868.1"/>
</dbReference>
<dbReference type="FunFam" id="3.30.420.60:FF:000002">
    <property type="entry name" value="Protein pelota homolog"/>
    <property type="match status" value="1"/>
</dbReference>
<dbReference type="GO" id="GO:0070651">
    <property type="term" value="P:nonfunctional rRNA decay"/>
    <property type="evidence" value="ECO:0007669"/>
    <property type="project" value="TreeGrafter"/>
</dbReference>
<dbReference type="KEGG" id="cvr:CHLNCDRAFT_29371"/>
<name>E1Z3E1_CHLVA</name>
<dbReference type="EMBL" id="GL433835">
    <property type="protein sequence ID" value="EFN59828.1"/>
    <property type="molecule type" value="Genomic_DNA"/>
</dbReference>
<dbReference type="InterPro" id="IPR058547">
    <property type="entry name" value="Pelota_N"/>
</dbReference>
<feature type="domain" description="eRF1/Pelota-like N-terminal" evidence="7">
    <location>
        <begin position="1"/>
        <end position="129"/>
    </location>
</feature>
<dbReference type="OrthoDB" id="10249111at2759"/>
<dbReference type="SUPFAM" id="SSF159065">
    <property type="entry name" value="Dom34/Pelota N-terminal domain-like"/>
    <property type="match status" value="1"/>
</dbReference>
<dbReference type="Gene3D" id="2.30.30.870">
    <property type="entry name" value="Pelota, domain A"/>
    <property type="match status" value="1"/>
</dbReference>
<sequence length="381" mass="42106">MKLLAKQIIKEGPGWAKMVPEEGEDLWHAYNLILEGDRVEATTFRKVQKDLGTGSESERVKLKLMVAVQGVEYDAEGQQIRLKGRNLTENEHVRLGAYHTIELELHRAFTLHKDVWDSVDVERVRTASDPAASADLAVLLITEGLAHLCLVGSTCTLTRAKVEANVPRKRGAAAAGYDKAMDSFYDKVFAAVVRHVDWDIVRCLVIAGPGFAKDQFREYLDKEAQRRELRTLMLNKSKILLASASSAYKHSIKEVLASSVVAGQIKDTKAAKEVQALADFMTMLAHDSSRAFYGPGHVHAAHEMGAIQTLLITDSLFRTSDVKKRKQFVQLVDEVTAGGGTVHVFSGMHASGEQLNQLTGIAAILRFPLPDLEDAEFEADW</sequence>
<dbReference type="GO" id="GO:0046872">
    <property type="term" value="F:metal ion binding"/>
    <property type="evidence" value="ECO:0007669"/>
    <property type="project" value="UniProtKB-KW"/>
</dbReference>
<dbReference type="InterPro" id="IPR005140">
    <property type="entry name" value="eRF1_Pelota-like_N"/>
</dbReference>
<dbReference type="eggNOG" id="KOG2869">
    <property type="taxonomic scope" value="Eukaryota"/>
</dbReference>
<accession>E1Z3E1</accession>